<dbReference type="AlphaFoldDB" id="A0A2S7WJH9"/>
<evidence type="ECO:0000313" key="2">
    <source>
        <dbReference type="Proteomes" id="UP000238882"/>
    </source>
</evidence>
<comment type="caution">
    <text evidence="1">The sequence shown here is derived from an EMBL/GenBank/DDBJ whole genome shotgun (WGS) entry which is preliminary data.</text>
</comment>
<dbReference type="EMBL" id="MSCN01000001">
    <property type="protein sequence ID" value="PQJ77767.1"/>
    <property type="molecule type" value="Genomic_DNA"/>
</dbReference>
<protein>
    <submittedName>
        <fullName evidence="1">Uncharacterized protein</fullName>
    </submittedName>
</protein>
<dbReference type="SUPFAM" id="SSF82171">
    <property type="entry name" value="DPP6 N-terminal domain-like"/>
    <property type="match status" value="1"/>
</dbReference>
<accession>A0A2S7WJH9</accession>
<proteinExistence type="predicted"/>
<organism evidence="1 2">
    <name type="scientific">Polaribacter porphyrae</name>
    <dbReference type="NCBI Taxonomy" id="1137780"/>
    <lineage>
        <taxon>Bacteria</taxon>
        <taxon>Pseudomonadati</taxon>
        <taxon>Bacteroidota</taxon>
        <taxon>Flavobacteriia</taxon>
        <taxon>Flavobacteriales</taxon>
        <taxon>Flavobacteriaceae</taxon>
    </lineage>
</organism>
<evidence type="ECO:0000313" key="1">
    <source>
        <dbReference type="EMBL" id="PQJ77767.1"/>
    </source>
</evidence>
<dbReference type="Proteomes" id="UP000238882">
    <property type="component" value="Unassembled WGS sequence"/>
</dbReference>
<name>A0A2S7WJH9_9FLAO</name>
<keyword evidence="2" id="KW-1185">Reference proteome</keyword>
<reference evidence="1 2" key="1">
    <citation type="submission" date="2016-12" db="EMBL/GenBank/DDBJ databases">
        <title>Trade-off between light-utilization and light-protection in marine flavobacteria.</title>
        <authorList>
            <person name="Kumagai Y."/>
            <person name="Yoshizawa S."/>
            <person name="Kogure K."/>
            <person name="Iwasaki W."/>
        </authorList>
    </citation>
    <scope>NUCLEOTIDE SEQUENCE [LARGE SCALE GENOMIC DNA]</scope>
    <source>
        <strain evidence="1 2">NBRC 108759</strain>
    </source>
</reference>
<sequence length="412" mass="48258">MKKNISKIISPILEFIGFITQPLFNMMNKRFDVKCLNSDGKHVFFGYYDLSPFDKNDTKVLAHRTHHPLISPDPKSCIDIGYYDIDSLKNNTNFIKIGESNAWCWQQGSRLQWFPKKTNEKTVFYNTVKADKYIGIIQDIYTREIIKEIPLPLYDISNCGNKGLSLNFSRLQRLRPGYGYASLPDITENENIPKHDGIFLFDFKIEKNKLLISFDEIVNIGKMPEDWKDFQHYINHLCFNQSGTKFMFLHLLSKNKKRHSRLFVCNTDGSNLKLLDDSDVISHYTWKDDNTLLCTVYSKLSKAFSYTNYDLKSGKCEKLLPTVLKNDGHPTFIWNNTALLTDTYPNRFRQQSLITLDLKTKYIKKARFYRHNKFKSEVRTDLHPRVNNTETIICIDDEFDGFKAIKLLRLID</sequence>
<gene>
    <name evidence="1" type="ORF">BTO18_00560</name>
</gene>